<dbReference type="PANTHER" id="PTHR33116:SF78">
    <property type="entry name" value="OS12G0587133 PROTEIN"/>
    <property type="match status" value="1"/>
</dbReference>
<gene>
    <name evidence="2" type="ORF">VITISV_032536</name>
</gene>
<dbReference type="PANTHER" id="PTHR33116">
    <property type="entry name" value="REVERSE TRANSCRIPTASE ZINC-BINDING DOMAIN-CONTAINING PROTEIN-RELATED-RELATED"/>
    <property type="match status" value="1"/>
</dbReference>
<evidence type="ECO:0000259" key="1">
    <source>
        <dbReference type="Pfam" id="PF00078"/>
    </source>
</evidence>
<organism evidence="2">
    <name type="scientific">Vitis vinifera</name>
    <name type="common">Grape</name>
    <dbReference type="NCBI Taxonomy" id="29760"/>
    <lineage>
        <taxon>Eukaryota</taxon>
        <taxon>Viridiplantae</taxon>
        <taxon>Streptophyta</taxon>
        <taxon>Embryophyta</taxon>
        <taxon>Tracheophyta</taxon>
        <taxon>Spermatophyta</taxon>
        <taxon>Magnoliopsida</taxon>
        <taxon>eudicotyledons</taxon>
        <taxon>Gunneridae</taxon>
        <taxon>Pentapetalae</taxon>
        <taxon>rosids</taxon>
        <taxon>Vitales</taxon>
        <taxon>Vitaceae</taxon>
        <taxon>Viteae</taxon>
        <taxon>Vitis</taxon>
    </lineage>
</organism>
<dbReference type="AlphaFoldDB" id="A5BEE8"/>
<dbReference type="ExpressionAtlas" id="A5BEE8">
    <property type="expression patterns" value="baseline and differential"/>
</dbReference>
<name>A5BEE8_VITVI</name>
<protein>
    <recommendedName>
        <fullName evidence="1">Reverse transcriptase domain-containing protein</fullName>
    </recommendedName>
</protein>
<dbReference type="Pfam" id="PF00078">
    <property type="entry name" value="RVT_1"/>
    <property type="match status" value="1"/>
</dbReference>
<proteinExistence type="predicted"/>
<sequence>MLLWRGQIVDAVLIANEAIDSILKSNRGAILCKLDIEKIYDHVDWSFLLAVLEKMGFGERWYRWIKWCLSTVRFSVLVNGSPAGFFQCSRALRQRDPFSPYLFVVMMEAFSCLLKRVVVEGLRANLEKSELIPVGRVENVEELADEFGYKVDKSKGGLGVKSLGSFIRALLGKWVWRFANEKKALWNQVIKRKYGEERGGWRSCEAREAYGVGLWKAISKMGQLVTPLFGFVVGNGKNVSFWKDKWCGNTPLCEIFPSLFALATSKEAWINEVWTAEGERRGSWTPHFNRPFNDWEMEEVGRLLCCLDGKMVRVDEEDKVRWMDSKDGVFSVKSLYRALQPLSLASFPSKIIWNSCVQPKLSFFA</sequence>
<evidence type="ECO:0000313" key="2">
    <source>
        <dbReference type="EMBL" id="CAN81066.1"/>
    </source>
</evidence>
<accession>A5BEE8</accession>
<dbReference type="InterPro" id="IPR000477">
    <property type="entry name" value="RT_dom"/>
</dbReference>
<reference evidence="2" key="1">
    <citation type="journal article" date="2007" name="PLoS ONE">
        <title>The first genome sequence of an elite grapevine cultivar (Pinot noir Vitis vinifera L.): coping with a highly heterozygous genome.</title>
        <authorList>
            <person name="Velasco R."/>
            <person name="Zharkikh A."/>
            <person name="Troggio M."/>
            <person name="Cartwright D.A."/>
            <person name="Cestaro A."/>
            <person name="Pruss D."/>
            <person name="Pindo M."/>
            <person name="FitzGerald L.M."/>
            <person name="Vezzulli S."/>
            <person name="Reid J."/>
            <person name="Malacarne G."/>
            <person name="Iliev D."/>
            <person name="Coppola G."/>
            <person name="Wardell B."/>
            <person name="Micheletti D."/>
            <person name="Macalma T."/>
            <person name="Facci M."/>
            <person name="Mitchell J.T."/>
            <person name="Perazzolli M."/>
            <person name="Eldredge G."/>
            <person name="Gatto P."/>
            <person name="Oyzerski R."/>
            <person name="Moretto M."/>
            <person name="Gutin N."/>
            <person name="Stefanini M."/>
            <person name="Chen Y."/>
            <person name="Segala C."/>
            <person name="Davenport C."/>
            <person name="Dematte L."/>
            <person name="Mraz A."/>
            <person name="Battilana J."/>
            <person name="Stormo K."/>
            <person name="Costa F."/>
            <person name="Tao Q."/>
            <person name="Si-Ammour A."/>
            <person name="Harkins T."/>
            <person name="Lackey A."/>
            <person name="Perbost C."/>
            <person name="Taillon B."/>
            <person name="Stella A."/>
            <person name="Solovyev V."/>
            <person name="Fawcett J.A."/>
            <person name="Sterck L."/>
            <person name="Vandepoele K."/>
            <person name="Grando S.M."/>
            <person name="Toppo S."/>
            <person name="Moser C."/>
            <person name="Lanchbury J."/>
            <person name="Bogden R."/>
            <person name="Skolnick M."/>
            <person name="Sgaramella V."/>
            <person name="Bhatnagar S.K."/>
            <person name="Fontana P."/>
            <person name="Gutin A."/>
            <person name="Van de Peer Y."/>
            <person name="Salamini F."/>
            <person name="Viola R."/>
        </authorList>
    </citation>
    <scope>NUCLEOTIDE SEQUENCE</scope>
</reference>
<dbReference type="EMBL" id="AM456581">
    <property type="protein sequence ID" value="CAN81066.1"/>
    <property type="molecule type" value="Genomic_DNA"/>
</dbReference>
<feature type="domain" description="Reverse transcriptase" evidence="1">
    <location>
        <begin position="21"/>
        <end position="116"/>
    </location>
</feature>